<dbReference type="Gene3D" id="3.30.2010.10">
    <property type="entry name" value="Metalloproteases ('zincins'), catalytic domain"/>
    <property type="match status" value="1"/>
</dbReference>
<evidence type="ECO:0000259" key="1">
    <source>
        <dbReference type="Pfam" id="PF01863"/>
    </source>
</evidence>
<dbReference type="RefSeq" id="WP_153116012.1">
    <property type="nucleotide sequence ID" value="NZ_JACIGE010000005.1"/>
</dbReference>
<dbReference type="OrthoDB" id="9811177at2"/>
<gene>
    <name evidence="2" type="ORF">GGD90_001605</name>
</gene>
<dbReference type="PANTHER" id="PTHR30399:SF1">
    <property type="entry name" value="UTP PYROPHOSPHATASE"/>
    <property type="match status" value="1"/>
</dbReference>
<dbReference type="EMBL" id="JACIGE010000005">
    <property type="protein sequence ID" value="MBB4247234.1"/>
    <property type="molecule type" value="Genomic_DNA"/>
</dbReference>
<sequence length="272" mass="29506">MPLLASKRSGAAGITSRQITLGDTPLAYRLRRSARRSIGLTVDAAGLAVAAPQRAPLGDIEAVIRKHAAWVLRKLDEWRSRPPPLPAPVIGDGSRVAFLGGELLLKVCAGRGRAQWDDVPAQDDCLAGETGAVAAVGLEQPAPLPTLTLYCREEAGEEAVAKALKAALCERARPLFTQRLEHYCARLGVTPPALTLSSARTRWGSCSPSGIRLNWRLVQLPSTLIDYVVAHEVSHLLEMNHSPRFWSVVESLYPGWRAARAELRQRAAHCLP</sequence>
<evidence type="ECO:0000313" key="2">
    <source>
        <dbReference type="EMBL" id="MBB4247234.1"/>
    </source>
</evidence>
<name>A0A840FZC2_RHOTE</name>
<dbReference type="AlphaFoldDB" id="A0A840FZC2"/>
<dbReference type="Proteomes" id="UP000587070">
    <property type="component" value="Unassembled WGS sequence"/>
</dbReference>
<accession>A0A840FZC2</accession>
<dbReference type="InterPro" id="IPR053136">
    <property type="entry name" value="UTP_pyrophosphatase-like"/>
</dbReference>
<comment type="caution">
    <text evidence="2">The sequence shown here is derived from an EMBL/GenBank/DDBJ whole genome shotgun (WGS) entry which is preliminary data.</text>
</comment>
<keyword evidence="3" id="KW-1185">Reference proteome</keyword>
<organism evidence="2 3">
    <name type="scientific">Rhodocyclus tenuis</name>
    <name type="common">Rhodospirillum tenue</name>
    <dbReference type="NCBI Taxonomy" id="1066"/>
    <lineage>
        <taxon>Bacteria</taxon>
        <taxon>Pseudomonadati</taxon>
        <taxon>Pseudomonadota</taxon>
        <taxon>Betaproteobacteria</taxon>
        <taxon>Rhodocyclales</taxon>
        <taxon>Rhodocyclaceae</taxon>
        <taxon>Rhodocyclus</taxon>
    </lineage>
</organism>
<protein>
    <recommendedName>
        <fullName evidence="1">YgjP-like metallopeptidase domain-containing protein</fullName>
    </recommendedName>
</protein>
<reference evidence="2 3" key="1">
    <citation type="submission" date="2020-08" db="EMBL/GenBank/DDBJ databases">
        <title>Genome sequencing of Purple Non-Sulfur Bacteria from various extreme environments.</title>
        <authorList>
            <person name="Mayer M."/>
        </authorList>
    </citation>
    <scope>NUCLEOTIDE SEQUENCE [LARGE SCALE GENOMIC DNA]</scope>
    <source>
        <strain evidence="2 3">2761</strain>
    </source>
</reference>
<dbReference type="Pfam" id="PF01863">
    <property type="entry name" value="YgjP-like"/>
    <property type="match status" value="2"/>
</dbReference>
<dbReference type="InterPro" id="IPR002725">
    <property type="entry name" value="YgjP-like_metallopeptidase"/>
</dbReference>
<feature type="domain" description="YgjP-like metallopeptidase" evidence="1">
    <location>
        <begin position="149"/>
        <end position="265"/>
    </location>
</feature>
<proteinExistence type="predicted"/>
<feature type="domain" description="YgjP-like metallopeptidase" evidence="1">
    <location>
        <begin position="36"/>
        <end position="117"/>
    </location>
</feature>
<dbReference type="CDD" id="cd07344">
    <property type="entry name" value="M48_yhfN_like"/>
    <property type="match status" value="1"/>
</dbReference>
<dbReference type="PANTHER" id="PTHR30399">
    <property type="entry name" value="UNCHARACTERIZED PROTEIN YGJP"/>
    <property type="match status" value="1"/>
</dbReference>
<evidence type="ECO:0000313" key="3">
    <source>
        <dbReference type="Proteomes" id="UP000587070"/>
    </source>
</evidence>